<evidence type="ECO:0008006" key="4">
    <source>
        <dbReference type="Google" id="ProtNLM"/>
    </source>
</evidence>
<comment type="caution">
    <text evidence="2">The sequence shown here is derived from an EMBL/GenBank/DDBJ whole genome shotgun (WGS) entry which is preliminary data.</text>
</comment>
<accession>A0A8S2GFB1</accession>
<dbReference type="EMBL" id="CAJNOK010000182">
    <property type="protein sequence ID" value="CAF0735069.1"/>
    <property type="molecule type" value="Genomic_DNA"/>
</dbReference>
<dbReference type="SUPFAM" id="SSF50630">
    <property type="entry name" value="Acid proteases"/>
    <property type="match status" value="1"/>
</dbReference>
<sequence length="172" mass="19049">MIDTGSTISAINAAYMRKINLRARIHPTTTSCRTANNGQLNVSGMMILPITINNIQMDVTTFIIEELCTDVLLGGDFCDKYNVNISYGEKYLTIKTKHLRTGVKFLQHTNTQQVFNVKAMNNIVIPPLSSKIVHATTPSPPMSAIFTPSSTSIKTIPKGTNFGFEHFHSNEE</sequence>
<dbReference type="Gene3D" id="2.40.70.10">
    <property type="entry name" value="Acid Proteases"/>
    <property type="match status" value="1"/>
</dbReference>
<proteinExistence type="predicted"/>
<dbReference type="Proteomes" id="UP000677228">
    <property type="component" value="Unassembled WGS sequence"/>
</dbReference>
<reference evidence="2" key="1">
    <citation type="submission" date="2021-02" db="EMBL/GenBank/DDBJ databases">
        <authorList>
            <person name="Nowell W R."/>
        </authorList>
    </citation>
    <scope>NUCLEOTIDE SEQUENCE</scope>
</reference>
<evidence type="ECO:0000313" key="1">
    <source>
        <dbReference type="EMBL" id="CAF0735069.1"/>
    </source>
</evidence>
<dbReference type="Proteomes" id="UP000682733">
    <property type="component" value="Unassembled WGS sequence"/>
</dbReference>
<evidence type="ECO:0000313" key="2">
    <source>
        <dbReference type="EMBL" id="CAF3511648.1"/>
    </source>
</evidence>
<dbReference type="EMBL" id="CAJOBA010000182">
    <property type="protein sequence ID" value="CAF3511648.1"/>
    <property type="molecule type" value="Genomic_DNA"/>
</dbReference>
<dbReference type="AlphaFoldDB" id="A0A8S2GFB1"/>
<protein>
    <recommendedName>
        <fullName evidence="4">Retropepsins domain-containing protein</fullName>
    </recommendedName>
</protein>
<evidence type="ECO:0000313" key="3">
    <source>
        <dbReference type="Proteomes" id="UP000682733"/>
    </source>
</evidence>
<dbReference type="Pfam" id="PF13975">
    <property type="entry name" value="gag-asp_proteas"/>
    <property type="match status" value="1"/>
</dbReference>
<gene>
    <name evidence="1" type="ORF">OVA965_LOCUS1083</name>
    <name evidence="2" type="ORF">TMI583_LOCUS1084</name>
</gene>
<dbReference type="InterPro" id="IPR021109">
    <property type="entry name" value="Peptidase_aspartic_dom_sf"/>
</dbReference>
<organism evidence="2 3">
    <name type="scientific">Didymodactylos carnosus</name>
    <dbReference type="NCBI Taxonomy" id="1234261"/>
    <lineage>
        <taxon>Eukaryota</taxon>
        <taxon>Metazoa</taxon>
        <taxon>Spiralia</taxon>
        <taxon>Gnathifera</taxon>
        <taxon>Rotifera</taxon>
        <taxon>Eurotatoria</taxon>
        <taxon>Bdelloidea</taxon>
        <taxon>Philodinida</taxon>
        <taxon>Philodinidae</taxon>
        <taxon>Didymodactylos</taxon>
    </lineage>
</organism>
<name>A0A8S2GFB1_9BILA</name>
<dbReference type="CDD" id="cd00303">
    <property type="entry name" value="retropepsin_like"/>
    <property type="match status" value="1"/>
</dbReference>